<evidence type="ECO:0000313" key="3">
    <source>
        <dbReference type="Proteomes" id="UP000823674"/>
    </source>
</evidence>
<reference evidence="2 3" key="1">
    <citation type="submission" date="2021-03" db="EMBL/GenBank/DDBJ databases">
        <authorList>
            <person name="King G.J."/>
            <person name="Bancroft I."/>
            <person name="Baten A."/>
            <person name="Bloomfield J."/>
            <person name="Borpatragohain P."/>
            <person name="He Z."/>
            <person name="Irish N."/>
            <person name="Irwin J."/>
            <person name="Liu K."/>
            <person name="Mauleon R.P."/>
            <person name="Moore J."/>
            <person name="Morris R."/>
            <person name="Ostergaard L."/>
            <person name="Wang B."/>
            <person name="Wells R."/>
        </authorList>
    </citation>
    <scope>NUCLEOTIDE SEQUENCE [LARGE SCALE GENOMIC DNA]</scope>
    <source>
        <strain evidence="2">R-o-18</strain>
        <tissue evidence="2">Leaf</tissue>
    </source>
</reference>
<evidence type="ECO:0000313" key="2">
    <source>
        <dbReference type="EMBL" id="KAG5374416.1"/>
    </source>
</evidence>
<comment type="caution">
    <text evidence="2">The sequence shown here is derived from an EMBL/GenBank/DDBJ whole genome shotgun (WGS) entry which is preliminary data.</text>
</comment>
<feature type="region of interest" description="Disordered" evidence="1">
    <location>
        <begin position="346"/>
        <end position="371"/>
    </location>
</feature>
<proteinExistence type="predicted"/>
<evidence type="ECO:0000256" key="1">
    <source>
        <dbReference type="SAM" id="MobiDB-lite"/>
    </source>
</evidence>
<feature type="compositionally biased region" description="Basic residues" evidence="1">
    <location>
        <begin position="349"/>
        <end position="364"/>
    </location>
</feature>
<dbReference type="EMBL" id="JADBGQ010000019">
    <property type="protein sequence ID" value="KAG5374416.1"/>
    <property type="molecule type" value="Genomic_DNA"/>
</dbReference>
<organism evidence="2 3">
    <name type="scientific">Brassica rapa subsp. trilocularis</name>
    <dbReference type="NCBI Taxonomy" id="1813537"/>
    <lineage>
        <taxon>Eukaryota</taxon>
        <taxon>Viridiplantae</taxon>
        <taxon>Streptophyta</taxon>
        <taxon>Embryophyta</taxon>
        <taxon>Tracheophyta</taxon>
        <taxon>Spermatophyta</taxon>
        <taxon>Magnoliopsida</taxon>
        <taxon>eudicotyledons</taxon>
        <taxon>Gunneridae</taxon>
        <taxon>Pentapetalae</taxon>
        <taxon>rosids</taxon>
        <taxon>malvids</taxon>
        <taxon>Brassicales</taxon>
        <taxon>Brassicaceae</taxon>
        <taxon>Brassiceae</taxon>
        <taxon>Brassica</taxon>
    </lineage>
</organism>
<name>A0ABQ7KKE6_BRACM</name>
<sequence>MASSSCLWLFSTFSCPPLKKEGLGSKGYEAVQASLMVILMKKGGLFDMVGSRGWFMEEEGVGVDTNSSKLAMYHGDSRNKQLCKDRAKSRRDLEVCLGANGRVCKVRARPYGLVRTCTDLYGPGQPKSAQLDHLRCFGIVQSPGQVVQRQRIALKRRRQKRLLREEDKRRSWRQDRLSMSCVSCKEEAIVTLYLNRYKGRARFIRTWFQLPLKHKLTPMPFQAKKKLHGPAGCSTSSRRRCAHPWCPGAVLGRSTLSHVRPEERRPLEACPSLSYSLSKKNLSRRKLSTWVLWWRLKHGERRCFWHGGFKEKGQAKKEMLVLKPTAQICPFMMRVALEVQGTSTGSLAKGRKVRDRPGRTRGRTGRTSVLSGSIHNSTKREVTRVKGLNGQRGFTLGDMTVWMDRVTAAYPDSLAQAVKAKGNLVQDAKSVHMMCSLFIINLSKRGRLYPLGMVAGVYVDTQGEWSSPKSRGDCFSKVAVTSVEMGRSKPGL</sequence>
<gene>
    <name evidence="2" type="primary">SC124g500060.1_BraROA</name>
    <name evidence="2" type="ORF">IGI04_042266</name>
</gene>
<dbReference type="Proteomes" id="UP000823674">
    <property type="component" value="Unassembled WGS sequence"/>
</dbReference>
<keyword evidence="3" id="KW-1185">Reference proteome</keyword>
<accession>A0ABQ7KKE6</accession>
<protein>
    <submittedName>
        <fullName evidence="2">Uncharacterized protein</fullName>
    </submittedName>
</protein>